<evidence type="ECO:0000313" key="5">
    <source>
        <dbReference type="EMBL" id="SOH95373.1"/>
    </source>
</evidence>
<dbReference type="GO" id="GO:0032259">
    <property type="term" value="P:methylation"/>
    <property type="evidence" value="ECO:0007669"/>
    <property type="project" value="UniProtKB-KW"/>
</dbReference>
<dbReference type="PIRSF" id="PIRSF037567">
    <property type="entry name" value="MTTB_MeTrfase"/>
    <property type="match status" value="1"/>
</dbReference>
<name>A0A2C9CVY0_9RHOB</name>
<dbReference type="InterPro" id="IPR010426">
    <property type="entry name" value="MTTB_MeTrfase"/>
</dbReference>
<comment type="similarity">
    <text evidence="1 4">Belongs to the trimethylamine methyltransferase family.</text>
</comment>
<keyword evidence="6" id="KW-1185">Reference proteome</keyword>
<keyword evidence="2 5" id="KW-0489">Methyltransferase</keyword>
<protein>
    <recommendedName>
        <fullName evidence="4">Methyltransferase</fullName>
        <ecNumber evidence="4">2.1.1.-</ecNumber>
    </recommendedName>
</protein>
<evidence type="ECO:0000256" key="4">
    <source>
        <dbReference type="PIRNR" id="PIRNR037567"/>
    </source>
</evidence>
<reference evidence="6" key="1">
    <citation type="submission" date="2017-09" db="EMBL/GenBank/DDBJ databases">
        <authorList>
            <person name="Varghese N."/>
            <person name="Submissions S."/>
        </authorList>
    </citation>
    <scope>NUCLEOTIDE SEQUENCE [LARGE SCALE GENOMIC DNA]</scope>
    <source>
        <strain evidence="6">C7</strain>
    </source>
</reference>
<organism evidence="5 6">
    <name type="scientific">Pontivivens marinum</name>
    <dbReference type="NCBI Taxonomy" id="1690039"/>
    <lineage>
        <taxon>Bacteria</taxon>
        <taxon>Pseudomonadati</taxon>
        <taxon>Pseudomonadota</taxon>
        <taxon>Alphaproteobacteria</taxon>
        <taxon>Rhodobacterales</taxon>
        <taxon>Paracoccaceae</taxon>
        <taxon>Pontivivens</taxon>
    </lineage>
</organism>
<evidence type="ECO:0000313" key="6">
    <source>
        <dbReference type="Proteomes" id="UP000220034"/>
    </source>
</evidence>
<dbReference type="GO" id="GO:0008168">
    <property type="term" value="F:methyltransferase activity"/>
    <property type="evidence" value="ECO:0007669"/>
    <property type="project" value="UniProtKB-KW"/>
</dbReference>
<keyword evidence="3 4" id="KW-0808">Transferase</keyword>
<dbReference type="Gene3D" id="3.20.20.480">
    <property type="entry name" value="Trimethylamine methyltransferase-like"/>
    <property type="match status" value="1"/>
</dbReference>
<dbReference type="InterPro" id="IPR038601">
    <property type="entry name" value="MttB-like_sf"/>
</dbReference>
<evidence type="ECO:0000256" key="2">
    <source>
        <dbReference type="ARBA" id="ARBA00022603"/>
    </source>
</evidence>
<dbReference type="EC" id="2.1.1.-" evidence="4"/>
<dbReference type="AlphaFoldDB" id="A0A2C9CVY0"/>
<proteinExistence type="inferred from homology"/>
<gene>
    <name evidence="5" type="ORF">SAMN06273572_11044</name>
</gene>
<accession>A0A2C9CVY0</accession>
<evidence type="ECO:0000256" key="1">
    <source>
        <dbReference type="ARBA" id="ARBA00007137"/>
    </source>
</evidence>
<dbReference type="Pfam" id="PF06253">
    <property type="entry name" value="MTTB"/>
    <property type="match status" value="1"/>
</dbReference>
<dbReference type="Proteomes" id="UP000220034">
    <property type="component" value="Unassembled WGS sequence"/>
</dbReference>
<dbReference type="GO" id="GO:0015948">
    <property type="term" value="P:methanogenesis"/>
    <property type="evidence" value="ECO:0007669"/>
    <property type="project" value="UniProtKB-UniRule"/>
</dbReference>
<evidence type="ECO:0000256" key="3">
    <source>
        <dbReference type="ARBA" id="ARBA00022679"/>
    </source>
</evidence>
<sequence length="587" mass="63174">MTLGRDVLHPALMRFGLAILQNLRATRRKQQGNRRHVASDMRRGAFLGGVLASHSKLGVNSNTGLSGADMTDMAEVQGGRRAGRRGGGGAARRAERTAPKIEAARFIERNIPNFEILTAEAIEIIEYNADTILEEVGVAFVDNPAALDRWREAGAEVKGERVHIPRGLARKLCATAPAKFTQHARNPERDVEIGGKSLVLAPVYGPPFVRDAEGGRRYATMEDFRKFVKLGYMSKWLHHSGGTVCEPTDIAVNKRHLDMLEAHMTLSDKPFMGSVTEPIRAQDSVEMCKILFGEKATQAPHMTSLINVNSPLTFDSTMMGALEIYAANMQACIISPFIVGGAMAPVSVAGTLTQVLAEAMAGIAYSQLVRPGAPVIFGAFVTSIDMNSGAPTFGTPEASKILWGAGQLARRMSLPFRSGGGLCGSKLPDAQAAYETANTLNAALLGGVNFMLHSCGWLEGGLVSSFEKFVLDADQLGILHSVASGIDVSENGQAMDAIREVGPGGHYLGCAHTQANFKDAFWRSDVLDYRPFETWSDAGAPDSQALASARVKRMLDEYVAPPIDQGIADGLRDYIERRKASEPDAFG</sequence>
<dbReference type="EMBL" id="OCTN01000010">
    <property type="protein sequence ID" value="SOH95373.1"/>
    <property type="molecule type" value="Genomic_DNA"/>
</dbReference>